<keyword evidence="7" id="KW-0119">Carbohydrate metabolism</keyword>
<evidence type="ECO:0000256" key="5">
    <source>
        <dbReference type="ARBA" id="ARBA00022801"/>
    </source>
</evidence>
<dbReference type="PRINTS" id="PR00133">
    <property type="entry name" value="GLHYDRLASE3"/>
</dbReference>
<gene>
    <name evidence="14" type="ORF">TRUGW13939_11719</name>
</gene>
<feature type="signal peptide" evidence="12">
    <location>
        <begin position="1"/>
        <end position="18"/>
    </location>
</feature>
<dbReference type="Proteomes" id="UP000509510">
    <property type="component" value="Chromosome VI"/>
</dbReference>
<dbReference type="Pfam" id="PF14310">
    <property type="entry name" value="Fn3-like"/>
    <property type="match status" value="1"/>
</dbReference>
<evidence type="ECO:0000256" key="8">
    <source>
        <dbReference type="ARBA" id="ARBA00023295"/>
    </source>
</evidence>
<dbReference type="InterPro" id="IPR017853">
    <property type="entry name" value="GH"/>
</dbReference>
<dbReference type="KEGG" id="trg:TRUGW13939_11719"/>
<keyword evidence="4 12" id="KW-0732">Signal</keyword>
<dbReference type="PANTHER" id="PTHR42721">
    <property type="entry name" value="SUGAR HYDROLASE-RELATED"/>
    <property type="match status" value="1"/>
</dbReference>
<dbReference type="InterPro" id="IPR011658">
    <property type="entry name" value="PA14_dom"/>
</dbReference>
<dbReference type="Gene3D" id="3.40.50.1700">
    <property type="entry name" value="Glycoside hydrolase family 3 C-terminal domain"/>
    <property type="match status" value="2"/>
</dbReference>
<keyword evidence="3" id="KW-0858">Xylan degradation</keyword>
<dbReference type="InterPro" id="IPR002772">
    <property type="entry name" value="Glyco_hydro_3_C"/>
</dbReference>
<evidence type="ECO:0000256" key="4">
    <source>
        <dbReference type="ARBA" id="ARBA00022729"/>
    </source>
</evidence>
<evidence type="ECO:0000256" key="11">
    <source>
        <dbReference type="ARBA" id="ARBA00026107"/>
    </source>
</evidence>
<evidence type="ECO:0000256" key="2">
    <source>
        <dbReference type="ARBA" id="ARBA00005336"/>
    </source>
</evidence>
<name>A0A7H8RDN6_TALRU</name>
<dbReference type="GO" id="GO:0031222">
    <property type="term" value="P:arabinan catabolic process"/>
    <property type="evidence" value="ECO:0007669"/>
    <property type="project" value="TreeGrafter"/>
</dbReference>
<dbReference type="Gene3D" id="2.60.40.10">
    <property type="entry name" value="Immunoglobulins"/>
    <property type="match status" value="1"/>
</dbReference>
<comment type="similarity">
    <text evidence="2">Belongs to the glycosyl hydrolase 3 family.</text>
</comment>
<dbReference type="GO" id="GO:0046556">
    <property type="term" value="F:alpha-L-arabinofuranosidase activity"/>
    <property type="evidence" value="ECO:0007669"/>
    <property type="project" value="TreeGrafter"/>
</dbReference>
<evidence type="ECO:0000256" key="1">
    <source>
        <dbReference type="ARBA" id="ARBA00004851"/>
    </source>
</evidence>
<dbReference type="SMART" id="SM00758">
    <property type="entry name" value="PA14"/>
    <property type="match status" value="1"/>
</dbReference>
<dbReference type="InterPro" id="IPR037524">
    <property type="entry name" value="PA14/GLEYA"/>
</dbReference>
<keyword evidence="8" id="KW-0326">Glycosidase</keyword>
<dbReference type="SUPFAM" id="SSF51445">
    <property type="entry name" value="(Trans)glycosidases"/>
    <property type="match status" value="1"/>
</dbReference>
<sequence>MLALKAITVGFFIGPCIASQLFPNDFSFNPRQRIGENDRAVSYDTRALQKDAFLDTLVANMTVLELALQLQLMFADSIIGPNSDNALWDERMHLAPNAPIGFMHDWYPTNKSQYNDMQRLNSRKSRIDIPILQTGECLHGIGSFKQSMFPQSIGMAASFDTGLVHRVGRAIGEEASSIGIRACFAPVLDLGKDPRWGRAQEAWGEDMVLTAHMGVAYASGLSKNSTWSDPDAVVPVMKHFAAHGSPQAGHNAAPFMGYGVRQVLQEMLVPFKAVVDLGGAKGVMMAYNELDDVPCSVNPILYKALDDWGFDGYITADDTGLAELLSTHMVTSSTGDTLTQWFNAGGMVQYYDFPLDTFLTTIEDLVNNGTLQKSTLQSRAKRVLGVKYDLGLFDNRFIADDIDSDAITQSHIPLALEAAQKSIILLENRNSTLPLVPGEQNIKKIALVGPFVDTFNYGDYSGQFGGYPVEHATTIRRATSKYLAENFPETEMVTSWGANSWTYNGQYNIPPYLLSTNNGTTSGGLRATYYANPNFTEPMIEKIETPTLDWGLYPPSGLPSNNFSVVWEGSLSSPVDADVDGWLGIAVYANTTSKLYIDGKLFVEASKSTSGNLLSNIPGIEYSAVNSTAAPPGSAPFTFRKGAVHKIRVEYQAWNYHQKIENMNSLNAQIILFWNLVDRNDPVGKAIDLSKSSDVIVLAVGANWNSDGESADRATLSLSSDQTVLADAIYALGKPVILVLEGGRPFVIPDYYSKSAAFFGGQSAGQAISDTIFGVVNPGGRVPLSVPYDAGTIPVYYNYKPSFPRNYTDIQSTAIYPFGYGLSYTTFQVSNFNARVSDNNTTSSSSASKTFSATSTIQFTCQIKNNGTLPGSYVAQVYLLGRVSSITRPVRQLVGFSRVYLDPDEAVRVEIDVDVARYLTVLDRSYEWTVEDGEYVFALMENGGEMASAGVNVTLTMG</sequence>
<dbReference type="SMART" id="SM01217">
    <property type="entry name" value="Fn3_like"/>
    <property type="match status" value="1"/>
</dbReference>
<dbReference type="InterPro" id="IPR044993">
    <property type="entry name" value="BXL"/>
</dbReference>
<evidence type="ECO:0000313" key="15">
    <source>
        <dbReference type="Proteomes" id="UP000509510"/>
    </source>
</evidence>
<dbReference type="UniPathway" id="UPA00696"/>
<dbReference type="Gene3D" id="3.20.20.300">
    <property type="entry name" value="Glycoside hydrolase, family 3, N-terminal domain"/>
    <property type="match status" value="1"/>
</dbReference>
<dbReference type="Pfam" id="PF07691">
    <property type="entry name" value="PA14"/>
    <property type="match status" value="1"/>
</dbReference>
<dbReference type="InterPro" id="IPR013783">
    <property type="entry name" value="Ig-like_fold"/>
</dbReference>
<evidence type="ECO:0000256" key="3">
    <source>
        <dbReference type="ARBA" id="ARBA00022651"/>
    </source>
</evidence>
<accession>A0A7H8RDN6</accession>
<dbReference type="InterPro" id="IPR036881">
    <property type="entry name" value="Glyco_hydro_3_C_sf"/>
</dbReference>
<organism evidence="14 15">
    <name type="scientific">Talaromyces rugulosus</name>
    <name type="common">Penicillium rugulosum</name>
    <dbReference type="NCBI Taxonomy" id="121627"/>
    <lineage>
        <taxon>Eukaryota</taxon>
        <taxon>Fungi</taxon>
        <taxon>Dikarya</taxon>
        <taxon>Ascomycota</taxon>
        <taxon>Pezizomycotina</taxon>
        <taxon>Eurotiomycetes</taxon>
        <taxon>Eurotiomycetidae</taxon>
        <taxon>Eurotiales</taxon>
        <taxon>Trichocomaceae</taxon>
        <taxon>Talaromyces</taxon>
        <taxon>Talaromyces sect. Islandici</taxon>
    </lineage>
</organism>
<keyword evidence="9" id="KW-0624">Polysaccharide degradation</keyword>
<evidence type="ECO:0000259" key="13">
    <source>
        <dbReference type="PROSITE" id="PS51820"/>
    </source>
</evidence>
<dbReference type="InterPro" id="IPR036962">
    <property type="entry name" value="Glyco_hydro_3_N_sf"/>
</dbReference>
<dbReference type="RefSeq" id="XP_035350717.1">
    <property type="nucleotide sequence ID" value="XM_035494824.1"/>
</dbReference>
<dbReference type="GeneID" id="55999196"/>
<keyword evidence="6" id="KW-0325">Glycoprotein</keyword>
<dbReference type="GO" id="GO:0045493">
    <property type="term" value="P:xylan catabolic process"/>
    <property type="evidence" value="ECO:0007669"/>
    <property type="project" value="UniProtKB-KW"/>
</dbReference>
<dbReference type="Pfam" id="PF00933">
    <property type="entry name" value="Glyco_hydro_3"/>
    <property type="match status" value="1"/>
</dbReference>
<proteinExistence type="inferred from homology"/>
<evidence type="ECO:0000256" key="7">
    <source>
        <dbReference type="ARBA" id="ARBA00023277"/>
    </source>
</evidence>
<evidence type="ECO:0000313" key="14">
    <source>
        <dbReference type="EMBL" id="QKX64544.1"/>
    </source>
</evidence>
<dbReference type="GO" id="GO:0030245">
    <property type="term" value="P:cellulose catabolic process"/>
    <property type="evidence" value="ECO:0007669"/>
    <property type="project" value="UniProtKB-UniPathway"/>
</dbReference>
<evidence type="ECO:0000256" key="12">
    <source>
        <dbReference type="SAM" id="SignalP"/>
    </source>
</evidence>
<comment type="pathway">
    <text evidence="1">Glycan degradation; xylan degradation.</text>
</comment>
<dbReference type="SUPFAM" id="SSF52279">
    <property type="entry name" value="Beta-D-glucan exohydrolase, C-terminal domain"/>
    <property type="match status" value="1"/>
</dbReference>
<keyword evidence="5" id="KW-0378">Hydrolase</keyword>
<feature type="domain" description="PA14" evidence="13">
    <location>
        <begin position="520"/>
        <end position="689"/>
    </location>
</feature>
<evidence type="ECO:0000256" key="10">
    <source>
        <dbReference type="ARBA" id="ARBA00024574"/>
    </source>
</evidence>
<dbReference type="PROSITE" id="PS51820">
    <property type="entry name" value="PA14"/>
    <property type="match status" value="1"/>
</dbReference>
<dbReference type="AlphaFoldDB" id="A0A7H8RDN6"/>
<reference evidence="15" key="1">
    <citation type="submission" date="2020-06" db="EMBL/GenBank/DDBJ databases">
        <title>A chromosome-scale genome assembly of Talaromyces rugulosus W13939.</title>
        <authorList>
            <person name="Wang B."/>
            <person name="Guo L."/>
            <person name="Ye K."/>
            <person name="Wang L."/>
        </authorList>
    </citation>
    <scope>NUCLEOTIDE SEQUENCE [LARGE SCALE GENOMIC DNA]</scope>
    <source>
        <strain evidence="15">W13939</strain>
    </source>
</reference>
<evidence type="ECO:0000256" key="6">
    <source>
        <dbReference type="ARBA" id="ARBA00023180"/>
    </source>
</evidence>
<feature type="chain" id="PRO_5028817625" description="xylan 1,4-beta-xylosidase" evidence="12">
    <location>
        <begin position="19"/>
        <end position="958"/>
    </location>
</feature>
<dbReference type="SUPFAM" id="SSF56988">
    <property type="entry name" value="Anthrax protective antigen"/>
    <property type="match status" value="1"/>
</dbReference>
<dbReference type="InterPro" id="IPR026891">
    <property type="entry name" value="Fn3-like"/>
</dbReference>
<dbReference type="GO" id="GO:0009044">
    <property type="term" value="F:xylan 1,4-beta-xylosidase activity"/>
    <property type="evidence" value="ECO:0007669"/>
    <property type="project" value="UniProtKB-EC"/>
</dbReference>
<dbReference type="InterPro" id="IPR001764">
    <property type="entry name" value="Glyco_hydro_3_N"/>
</dbReference>
<dbReference type="PANTHER" id="PTHR42721:SF3">
    <property type="entry name" value="BETA-D-XYLOSIDASE 5-RELATED"/>
    <property type="match status" value="1"/>
</dbReference>
<comment type="catalytic activity">
    <reaction evidence="10">
        <text>Hydrolysis of (1-&gt;4)-beta-D-xylans, to remove successive D-xylose residues from the non-reducing termini.</text>
        <dbReference type="EC" id="3.2.1.37"/>
    </reaction>
</comment>
<dbReference type="Pfam" id="PF01915">
    <property type="entry name" value="Glyco_hydro_3_C"/>
    <property type="match status" value="1"/>
</dbReference>
<protein>
    <recommendedName>
        <fullName evidence="11">xylan 1,4-beta-xylosidase</fullName>
        <ecNumber evidence="11">3.2.1.37</ecNumber>
    </recommendedName>
</protein>
<dbReference type="EMBL" id="CP055903">
    <property type="protein sequence ID" value="QKX64544.1"/>
    <property type="molecule type" value="Genomic_DNA"/>
</dbReference>
<evidence type="ECO:0000256" key="9">
    <source>
        <dbReference type="ARBA" id="ARBA00023326"/>
    </source>
</evidence>
<dbReference type="OrthoDB" id="2123594at2759"/>
<dbReference type="EC" id="3.2.1.37" evidence="11"/>
<keyword evidence="15" id="KW-1185">Reference proteome</keyword>